<dbReference type="GO" id="GO:0004608">
    <property type="term" value="F:phosphatidylethanolamine N-methyltransferase activity"/>
    <property type="evidence" value="ECO:0007669"/>
    <property type="project" value="UniProtKB-UniRule"/>
</dbReference>
<keyword evidence="3 12" id="KW-0489">Methyltransferase</keyword>
<feature type="region of interest" description="Disordered" evidence="14">
    <location>
        <begin position="940"/>
        <end position="966"/>
    </location>
</feature>
<proteinExistence type="inferred from homology"/>
<dbReference type="GO" id="GO:0005789">
    <property type="term" value="C:endoplasmic reticulum membrane"/>
    <property type="evidence" value="ECO:0007669"/>
    <property type="project" value="UniProtKB-SubCell"/>
</dbReference>
<sequence length="966" mass="110102">MSGEQAGLRHRFQDTNDSQVETTRSSSTSSSDPSINRGDMTKHGRLSYGKTPTGKVFQVPTTRDMVNTLFDPRQGKSIFDMVTLGVMAIEILCFFTLSHQVKRIVFVFVFFFWRLAYNVGLGFLLKYQSDTRGLVLLAKKHKIFEENAHPRLYHWLKHQLSIKMGDDYDFTTAPLEYNTWLLFRQLVDLILMNDFVSYLCFALSWFNTSSQSTMFLGDAMRWCGGLFLIIFNIWVKIDAQRVVKDYAWYWGDFFFLIEQSLTFDGVFEMAPHPMYSVGYIGYYGVSLLSASYTVLFVSIAAHAMQFAFLAWVETPHIEKTYNPPVTPKRIPSHAVSTIVSYEDLDQVNKTLDQNASRDFYSYYFRRDLIVFKNFDLFRSTDLASGTLMVYALVTPIIVRGTKGIWFAVAQAVFWRIFHSYGLGALLHAQSTNKFFTRHFVKWGGGVQQAFQNWKSIYNLSLSMTYITFFAACCKMYSLPTDWTYGTTLLQHTLGLAFIALHVWTAVSIYEVLGDYGWFYGDFFLEDHHQTLLYHGIYRYLNNPEKIVGHAAFWGMTLIASSWTIFALALFSQISNFWFLNYVEAPHMRKLYGDQIRKEAGFTKTLKSAAALALPRAFPDKLQQEVSKLVHDNGELRSAVDTTKNAERAFKELLEKVEHMAEETAGAVGGILTDTALPKVHDIVQEAMNLLESSRARLIHPLITHDTDMDVLNGYSITILPTTHSHDSLHDTNNANKFSLGQSLRVHWKAPSNHSTHDWIGIYKITDNKHTYISNVSSQGRWQWISEPHDEADTGNEGILVFQGMKLPWHTGTYELRYHHDGKHTVMARSAPFDIVAPPAPCLSDKDMVERSLLRLIQNVLAHDPQQMPVTPLDEAIGMTEAEAENIAYAIKLMFGIEFAREIVLADKSVARLYKRLYHAHQALAPFSTVTKVSALLEPFSPETSPQPSPIKQKASTISKVESDPIL</sequence>
<evidence type="ECO:0000256" key="1">
    <source>
        <dbReference type="ARBA" id="ARBA00004127"/>
    </source>
</evidence>
<feature type="transmembrane region" description="Helical" evidence="12 13">
    <location>
        <begin position="78"/>
        <end position="98"/>
    </location>
</feature>
<evidence type="ECO:0000256" key="2">
    <source>
        <dbReference type="ARBA" id="ARBA00022516"/>
    </source>
</evidence>
<organism evidence="16">
    <name type="scientific">Lichtheimia ramosa</name>
    <dbReference type="NCBI Taxonomy" id="688394"/>
    <lineage>
        <taxon>Eukaryota</taxon>
        <taxon>Fungi</taxon>
        <taxon>Fungi incertae sedis</taxon>
        <taxon>Mucoromycota</taxon>
        <taxon>Mucoromycotina</taxon>
        <taxon>Mucoromycetes</taxon>
        <taxon>Mucorales</taxon>
        <taxon>Lichtheimiaceae</taxon>
        <taxon>Lichtheimia</taxon>
    </lineage>
</organism>
<comment type="pathway">
    <text evidence="12 13">Phospholipid metabolism; phosphatidylcholine biosynthesis.</text>
</comment>
<comment type="catalytic activity">
    <reaction evidence="12 13">
        <text>a 1,2-diacyl-sn-glycero-3-phosphoethanolamine + S-adenosyl-L-methionine = a 1,2-diacyl-sn-glycero-3-phospho-N-methylethanolamine + S-adenosyl-L-homocysteine + H(+)</text>
        <dbReference type="Rhea" id="RHEA:11164"/>
        <dbReference type="ChEBI" id="CHEBI:15378"/>
        <dbReference type="ChEBI" id="CHEBI:57856"/>
        <dbReference type="ChEBI" id="CHEBI:59789"/>
        <dbReference type="ChEBI" id="CHEBI:64573"/>
        <dbReference type="ChEBI" id="CHEBI:64612"/>
        <dbReference type="EC" id="2.1.1.17"/>
    </reaction>
</comment>
<evidence type="ECO:0000259" key="15">
    <source>
        <dbReference type="Pfam" id="PF17751"/>
    </source>
</evidence>
<keyword evidence="8 12" id="KW-0443">Lipid metabolism</keyword>
<keyword evidence="10 12" id="KW-0594">Phospholipid biosynthesis</keyword>
<comment type="subcellular location">
    <subcellularLocation>
        <location evidence="1">Endomembrane system</location>
        <topology evidence="1">Multi-pass membrane protein</topology>
    </subcellularLocation>
    <subcellularLocation>
        <location evidence="12 13">Endoplasmic reticulum membrane</location>
        <topology evidence="12 13">Multi-pass membrane protein</topology>
    </subcellularLocation>
</comment>
<comment type="function">
    <text evidence="12 13">Catalyzes the first step of the methylation pathway of phosphatidylcholine biosynthesis, the SAM-dependent methylation of phosphatidylethanolamine (PE) to phosphatidylmonomethylethanolamine (PMME).</text>
</comment>
<evidence type="ECO:0000256" key="4">
    <source>
        <dbReference type="ARBA" id="ARBA00022679"/>
    </source>
</evidence>
<evidence type="ECO:0000256" key="6">
    <source>
        <dbReference type="ARBA" id="ARBA00022692"/>
    </source>
</evidence>
<keyword evidence="5 12" id="KW-0949">S-adenosyl-L-methionine</keyword>
<evidence type="ECO:0000256" key="8">
    <source>
        <dbReference type="ARBA" id="ARBA00023098"/>
    </source>
</evidence>
<feature type="region of interest" description="Disordered" evidence="14">
    <location>
        <begin position="1"/>
        <end position="54"/>
    </location>
</feature>
<feature type="transmembrane region" description="Helical" evidence="12 13">
    <location>
        <begin position="104"/>
        <end position="125"/>
    </location>
</feature>
<dbReference type="UniPathway" id="UPA00753"/>
<evidence type="ECO:0000256" key="9">
    <source>
        <dbReference type="ARBA" id="ARBA00023136"/>
    </source>
</evidence>
<dbReference type="PANTHER" id="PTHR32138">
    <property type="entry name" value="PHOSPHATIDYLETHANOLAMINE N-METHYLTRANSFERASE"/>
    <property type="match status" value="1"/>
</dbReference>
<evidence type="ECO:0000256" key="7">
    <source>
        <dbReference type="ARBA" id="ARBA00022989"/>
    </source>
</evidence>
<evidence type="ECO:0000256" key="13">
    <source>
        <dbReference type="RuleBase" id="RU361122"/>
    </source>
</evidence>
<dbReference type="Gene3D" id="1.20.120.1630">
    <property type="match status" value="1"/>
</dbReference>
<dbReference type="Gene3D" id="2.60.40.2840">
    <property type="match status" value="1"/>
</dbReference>
<comment type="similarity">
    <text evidence="12 13">Belongs to the class VI-like SAM-binding methyltransferase superfamily. CHO2 family.</text>
</comment>
<dbReference type="PIRSF" id="PIRSF000383">
    <property type="entry name" value="PEAMT"/>
    <property type="match status" value="1"/>
</dbReference>
<reference evidence="16" key="1">
    <citation type="journal article" date="2014" name="Genome Announc.">
        <title>De novo whole-genome sequence and genome annotation of Lichtheimia ramosa.</title>
        <authorList>
            <person name="Linde J."/>
            <person name="Schwartze V."/>
            <person name="Binder U."/>
            <person name="Lass-Florl C."/>
            <person name="Voigt K."/>
            <person name="Horn F."/>
        </authorList>
    </citation>
    <scope>NUCLEOTIDE SEQUENCE</scope>
    <source>
        <strain evidence="16">JMRC FSU:6197</strain>
    </source>
</reference>
<evidence type="ECO:0000256" key="5">
    <source>
        <dbReference type="ARBA" id="ARBA00022691"/>
    </source>
</evidence>
<keyword evidence="2 12" id="KW-0444">Lipid biosynthesis</keyword>
<keyword evidence="9 12" id="KW-0472">Membrane</keyword>
<feature type="transmembrane region" description="Helical" evidence="12 13">
    <location>
        <begin position="546"/>
        <end position="570"/>
    </location>
</feature>
<feature type="compositionally biased region" description="Low complexity" evidence="14">
    <location>
        <begin position="22"/>
        <end position="31"/>
    </location>
</feature>
<evidence type="ECO:0000256" key="3">
    <source>
        <dbReference type="ARBA" id="ARBA00022603"/>
    </source>
</evidence>
<dbReference type="GO" id="GO:0032259">
    <property type="term" value="P:methylation"/>
    <property type="evidence" value="ECO:0007669"/>
    <property type="project" value="UniProtKB-KW"/>
</dbReference>
<keyword evidence="7 12" id="KW-1133">Transmembrane helix</keyword>
<evidence type="ECO:0000256" key="11">
    <source>
        <dbReference type="ARBA" id="ARBA00023264"/>
    </source>
</evidence>
<feature type="transmembrane region" description="Helical" evidence="12 13">
    <location>
        <begin position="279"/>
        <end position="301"/>
    </location>
</feature>
<dbReference type="GO" id="GO:0006656">
    <property type="term" value="P:phosphatidylcholine biosynthetic process"/>
    <property type="evidence" value="ECO:0007669"/>
    <property type="project" value="UniProtKB-UniRule"/>
</dbReference>
<dbReference type="Pfam" id="PF04191">
    <property type="entry name" value="PEMT"/>
    <property type="match status" value="2"/>
</dbReference>
<evidence type="ECO:0000256" key="12">
    <source>
        <dbReference type="HAMAP-Rule" id="MF_03217"/>
    </source>
</evidence>
<dbReference type="InterPro" id="IPR041611">
    <property type="entry name" value="SKICH"/>
</dbReference>
<dbReference type="PROSITE" id="PS51598">
    <property type="entry name" value="SAM_CHO2"/>
    <property type="match status" value="1"/>
</dbReference>
<dbReference type="AlphaFoldDB" id="A0A077WBM5"/>
<evidence type="ECO:0000256" key="14">
    <source>
        <dbReference type="SAM" id="MobiDB-lite"/>
    </source>
</evidence>
<keyword evidence="12 13" id="KW-0256">Endoplasmic reticulum</keyword>
<name>A0A077WBM5_9FUNG</name>
<feature type="domain" description="SKICH" evidence="15">
    <location>
        <begin position="749"/>
        <end position="834"/>
    </location>
</feature>
<feature type="transmembrane region" description="Helical" evidence="12 13">
    <location>
        <begin position="456"/>
        <end position="477"/>
    </location>
</feature>
<feature type="transmembrane region" description="Helical" evidence="12 13">
    <location>
        <begin position="219"/>
        <end position="235"/>
    </location>
</feature>
<evidence type="ECO:0000313" key="16">
    <source>
        <dbReference type="EMBL" id="CDS04110.1"/>
    </source>
</evidence>
<dbReference type="Pfam" id="PF17751">
    <property type="entry name" value="SKICH"/>
    <property type="match status" value="1"/>
</dbReference>
<feature type="transmembrane region" description="Helical" evidence="12 13">
    <location>
        <begin position="382"/>
        <end position="398"/>
    </location>
</feature>
<keyword evidence="6 12" id="KW-0812">Transmembrane</keyword>
<protein>
    <recommendedName>
        <fullName evidence="12 13">Phosphatidylethanolamine N-methyltransferase</fullName>
        <shortName evidence="12">PE methyltransferase</shortName>
        <shortName evidence="12 13">PEAMT</shortName>
        <shortName evidence="12">PEMT</shortName>
        <ecNumber evidence="12 13">2.1.1.17</ecNumber>
    </recommendedName>
</protein>
<dbReference type="HAMAP" id="MF_03217">
    <property type="entry name" value="PEMT"/>
    <property type="match status" value="1"/>
</dbReference>
<dbReference type="EC" id="2.1.1.17" evidence="12 13"/>
<comment type="caution">
    <text evidence="12 13">Lacks conserved residue(s) required for the propagation of feature annotation.</text>
</comment>
<dbReference type="EMBL" id="LK023314">
    <property type="protein sequence ID" value="CDS04110.1"/>
    <property type="molecule type" value="Genomic_DNA"/>
</dbReference>
<gene>
    <name evidence="16" type="ORF">LRAMOSA07065</name>
</gene>
<feature type="transmembrane region" description="Helical" evidence="12 13">
    <location>
        <begin position="186"/>
        <end position="207"/>
    </location>
</feature>
<dbReference type="PANTHER" id="PTHR32138:SF0">
    <property type="entry name" value="PHOSPHATIDYLETHANOLAMINE N-METHYLTRANSFERASE"/>
    <property type="match status" value="1"/>
</dbReference>
<dbReference type="InterPro" id="IPR016219">
    <property type="entry name" value="Phosphatid-EA_MeTrfase_fun"/>
</dbReference>
<dbReference type="InterPro" id="IPR007318">
    <property type="entry name" value="Phopholipid_MeTrfase"/>
</dbReference>
<evidence type="ECO:0000256" key="10">
    <source>
        <dbReference type="ARBA" id="ARBA00023209"/>
    </source>
</evidence>
<keyword evidence="4 12" id="KW-0808">Transferase</keyword>
<feature type="transmembrane region" description="Helical" evidence="12 13">
    <location>
        <begin position="489"/>
        <end position="512"/>
    </location>
</feature>
<dbReference type="OrthoDB" id="4583at2759"/>
<keyword evidence="11 12" id="KW-1208">Phospholipid metabolism</keyword>
<accession>A0A077WBM5</accession>